<dbReference type="GO" id="GO:0008380">
    <property type="term" value="P:RNA splicing"/>
    <property type="evidence" value="ECO:0007669"/>
    <property type="project" value="InterPro"/>
</dbReference>
<proteinExistence type="predicted"/>
<dbReference type="InterPro" id="IPR044578">
    <property type="entry name" value="BIR6-like"/>
</dbReference>
<evidence type="ECO:0000313" key="2">
    <source>
        <dbReference type="EMBL" id="KAK1311181.1"/>
    </source>
</evidence>
<protein>
    <recommendedName>
        <fullName evidence="4">Pentatricopeptide repeat-containing protein</fullName>
    </recommendedName>
</protein>
<comment type="caution">
    <text evidence="2">The sequence shown here is derived from an EMBL/GenBank/DDBJ whole genome shotgun (WGS) entry which is preliminary data.</text>
</comment>
<sequence length="661" mass="75142">MRIAWLRYLLSRTRSIPPARIPRSGVPNLEVRPQRPFSSFAAPLAFFPNSATTNTLRHGFASKTVSETGSDGPDDVVSVSVAGMDSIDPIPAVPRLIETLSASDGPDDIISRLDLFGPTLSHAEVIGVLGGLKSRPDAAKGFFSWVSEREPGKLSSMSYNWMLQILSRNKSHLKDFWDLIWVMQKKGFGISKSTLREVGWRFKEEGLERDLKMFEELCRSNSSVNSIENPSRKVLKIVRDNEWDEATWKKLEDSGVELSLELVEKVVECLDAEKGLKFVERLGFDRAGYTAVGRVLVKQDGLDGLWDFVREKRSTGSEMGIDAFRGIVSSLFRRDAVEEAVKLYEFVVSGKAEHPEEAHCSYLLRKIVVREDLDLDLVSRVTQGFVSHGGSLKLSILQSVGYALMKVGKLDECCKVWRAMEVDHHQVDLTVYGWLVRKLCKAGRLDKARELVAELEIPEDDTDYRYRKWKSLVELIEGHSVSDEVDEASSEFRKLVERHGVENNEIRAFEKLVEECCRDNKVEHAYKLLIKMVNEQQLCPSWKTYIILVKNLLGQRRFEEALELFRLMKRVSPSSLDLFIQYIVRYGTADEATTLMKAMSGMCGPSITVFLWMFRELLVKGKHHLAQEFLSKSPGHVRQHADVLNLFYSMRTEEPIIAELV</sequence>
<dbReference type="Proteomes" id="UP001180020">
    <property type="component" value="Unassembled WGS sequence"/>
</dbReference>
<name>A0AAV9EC57_ACOCL</name>
<reference evidence="2" key="1">
    <citation type="journal article" date="2023" name="Nat. Commun.">
        <title>Diploid and tetraploid genomes of Acorus and the evolution of monocots.</title>
        <authorList>
            <person name="Ma L."/>
            <person name="Liu K.W."/>
            <person name="Li Z."/>
            <person name="Hsiao Y.Y."/>
            <person name="Qi Y."/>
            <person name="Fu T."/>
            <person name="Tang G.D."/>
            <person name="Zhang D."/>
            <person name="Sun W.H."/>
            <person name="Liu D.K."/>
            <person name="Li Y."/>
            <person name="Chen G.Z."/>
            <person name="Liu X.D."/>
            <person name="Liao X.Y."/>
            <person name="Jiang Y.T."/>
            <person name="Yu X."/>
            <person name="Hao Y."/>
            <person name="Huang J."/>
            <person name="Zhao X.W."/>
            <person name="Ke S."/>
            <person name="Chen Y.Y."/>
            <person name="Wu W.L."/>
            <person name="Hsu J.L."/>
            <person name="Lin Y.F."/>
            <person name="Huang M.D."/>
            <person name="Li C.Y."/>
            <person name="Huang L."/>
            <person name="Wang Z.W."/>
            <person name="Zhao X."/>
            <person name="Zhong W.Y."/>
            <person name="Peng D.H."/>
            <person name="Ahmad S."/>
            <person name="Lan S."/>
            <person name="Zhang J.S."/>
            <person name="Tsai W.C."/>
            <person name="Van de Peer Y."/>
            <person name="Liu Z.J."/>
        </authorList>
    </citation>
    <scope>NUCLEOTIDE SEQUENCE</scope>
    <source>
        <strain evidence="2">CP</strain>
    </source>
</reference>
<gene>
    <name evidence="2" type="ORF">QJS10_CPA08g01744</name>
</gene>
<dbReference type="PANTHER" id="PTHR47003">
    <property type="entry name" value="OS01G0970900 PROTEIN"/>
    <property type="match status" value="1"/>
</dbReference>
<organism evidence="2 3">
    <name type="scientific">Acorus calamus</name>
    <name type="common">Sweet flag</name>
    <dbReference type="NCBI Taxonomy" id="4465"/>
    <lineage>
        <taxon>Eukaryota</taxon>
        <taxon>Viridiplantae</taxon>
        <taxon>Streptophyta</taxon>
        <taxon>Embryophyta</taxon>
        <taxon>Tracheophyta</taxon>
        <taxon>Spermatophyta</taxon>
        <taxon>Magnoliopsida</taxon>
        <taxon>Liliopsida</taxon>
        <taxon>Acoraceae</taxon>
        <taxon>Acorus</taxon>
    </lineage>
</organism>
<dbReference type="InterPro" id="IPR002885">
    <property type="entry name" value="PPR_rpt"/>
</dbReference>
<accession>A0AAV9EC57</accession>
<dbReference type="AlphaFoldDB" id="A0AAV9EC57"/>
<dbReference type="Pfam" id="PF01535">
    <property type="entry name" value="PPR"/>
    <property type="match status" value="3"/>
</dbReference>
<evidence type="ECO:0000256" key="1">
    <source>
        <dbReference type="ARBA" id="ARBA00022737"/>
    </source>
</evidence>
<evidence type="ECO:0008006" key="4">
    <source>
        <dbReference type="Google" id="ProtNLM"/>
    </source>
</evidence>
<reference evidence="2" key="2">
    <citation type="submission" date="2023-06" db="EMBL/GenBank/DDBJ databases">
        <authorList>
            <person name="Ma L."/>
            <person name="Liu K.-W."/>
            <person name="Li Z."/>
            <person name="Hsiao Y.-Y."/>
            <person name="Qi Y."/>
            <person name="Fu T."/>
            <person name="Tang G."/>
            <person name="Zhang D."/>
            <person name="Sun W.-H."/>
            <person name="Liu D.-K."/>
            <person name="Li Y."/>
            <person name="Chen G.-Z."/>
            <person name="Liu X.-D."/>
            <person name="Liao X.-Y."/>
            <person name="Jiang Y.-T."/>
            <person name="Yu X."/>
            <person name="Hao Y."/>
            <person name="Huang J."/>
            <person name="Zhao X.-W."/>
            <person name="Ke S."/>
            <person name="Chen Y.-Y."/>
            <person name="Wu W.-L."/>
            <person name="Hsu J.-L."/>
            <person name="Lin Y.-F."/>
            <person name="Huang M.-D."/>
            <person name="Li C.-Y."/>
            <person name="Huang L."/>
            <person name="Wang Z.-W."/>
            <person name="Zhao X."/>
            <person name="Zhong W.-Y."/>
            <person name="Peng D.-H."/>
            <person name="Ahmad S."/>
            <person name="Lan S."/>
            <person name="Zhang J.-S."/>
            <person name="Tsai W.-C."/>
            <person name="Van De Peer Y."/>
            <person name="Liu Z.-J."/>
        </authorList>
    </citation>
    <scope>NUCLEOTIDE SEQUENCE</scope>
    <source>
        <strain evidence="2">CP</strain>
        <tissue evidence="2">Leaves</tissue>
    </source>
</reference>
<dbReference type="PANTHER" id="PTHR47003:SF3">
    <property type="entry name" value="SMALL RIBOSOMAL SUBUNIT PROTEIN MS81 (RPPR8)"/>
    <property type="match status" value="1"/>
</dbReference>
<keyword evidence="1" id="KW-0677">Repeat</keyword>
<dbReference type="InterPro" id="IPR011990">
    <property type="entry name" value="TPR-like_helical_dom_sf"/>
</dbReference>
<keyword evidence="3" id="KW-1185">Reference proteome</keyword>
<dbReference type="Gene3D" id="1.25.40.10">
    <property type="entry name" value="Tetratricopeptide repeat domain"/>
    <property type="match status" value="3"/>
</dbReference>
<dbReference type="NCBIfam" id="TIGR00756">
    <property type="entry name" value="PPR"/>
    <property type="match status" value="1"/>
</dbReference>
<evidence type="ECO:0000313" key="3">
    <source>
        <dbReference type="Proteomes" id="UP001180020"/>
    </source>
</evidence>
<dbReference type="EMBL" id="JAUJYO010000008">
    <property type="protein sequence ID" value="KAK1311181.1"/>
    <property type="molecule type" value="Genomic_DNA"/>
</dbReference>